<evidence type="ECO:0000313" key="3">
    <source>
        <dbReference type="EMBL" id="MCH4551642.1"/>
    </source>
</evidence>
<dbReference type="Pfam" id="PF04909">
    <property type="entry name" value="Amidohydro_2"/>
    <property type="match status" value="1"/>
</dbReference>
<dbReference type="SUPFAM" id="SSF51556">
    <property type="entry name" value="Metallo-dependent hydrolases"/>
    <property type="match status" value="1"/>
</dbReference>
<protein>
    <submittedName>
        <fullName evidence="3">Amidohydrolase family protein</fullName>
    </submittedName>
</protein>
<comment type="similarity">
    <text evidence="1">Belongs to the metallo-dependent hydrolases superfamily.</text>
</comment>
<organism evidence="3 4">
    <name type="scientific">Aestuariibaculum lutulentum</name>
    <dbReference type="NCBI Taxonomy" id="2920935"/>
    <lineage>
        <taxon>Bacteria</taxon>
        <taxon>Pseudomonadati</taxon>
        <taxon>Bacteroidota</taxon>
        <taxon>Flavobacteriia</taxon>
        <taxon>Flavobacteriales</taxon>
        <taxon>Flavobacteriaceae</taxon>
    </lineage>
</organism>
<name>A0ABS9RFB3_9FLAO</name>
<dbReference type="RefSeq" id="WP_240571969.1">
    <property type="nucleotide sequence ID" value="NZ_CP136709.1"/>
</dbReference>
<gene>
    <name evidence="3" type="ORF">MKW35_03350</name>
</gene>
<dbReference type="Gene3D" id="3.20.20.140">
    <property type="entry name" value="Metal-dependent hydrolases"/>
    <property type="match status" value="1"/>
</dbReference>
<evidence type="ECO:0000256" key="1">
    <source>
        <dbReference type="ARBA" id="ARBA00038310"/>
    </source>
</evidence>
<dbReference type="Proteomes" id="UP001156141">
    <property type="component" value="Unassembled WGS sequence"/>
</dbReference>
<reference evidence="3" key="1">
    <citation type="submission" date="2022-02" db="EMBL/GenBank/DDBJ databases">
        <title>Aestuariibaculum sp., a marine bacterium isolated from sediment in Guangxi.</title>
        <authorList>
            <person name="Ying J."/>
        </authorList>
    </citation>
    <scope>NUCLEOTIDE SEQUENCE</scope>
    <source>
        <strain evidence="3">L182</strain>
    </source>
</reference>
<dbReference type="PANTHER" id="PTHR43569:SF2">
    <property type="entry name" value="AMIDOHYDROLASE-RELATED DOMAIN-CONTAINING PROTEIN"/>
    <property type="match status" value="1"/>
</dbReference>
<sequence>MIIDSHQHFWKYEPVKHAWIDDNMAVIRKDFMPSDLQSVYQENGVDGCVAVQADQTLEETDFLLQLSKDNSFIKGVVGWVDLRADNLETTLEKYSEANKLKGFRHVVQGEPDHNFLLRPDFLRGIEVLQKRNYTYDILIFPHQLGAALEFVKRFPKMNFVIDHIAKPYIKDGFYDGWAALMTEIAKYENVYCKMSGIITEADYNTWTPEQIHPYMELVLEVFGPNRVMYGSDWPVCLVAGNYTKVKELTTNFIATLSACEQQQIMGTNAVKFYKL</sequence>
<comment type="caution">
    <text evidence="3">The sequence shown here is derived from an EMBL/GenBank/DDBJ whole genome shotgun (WGS) entry which is preliminary data.</text>
</comment>
<dbReference type="PANTHER" id="PTHR43569">
    <property type="entry name" value="AMIDOHYDROLASE"/>
    <property type="match status" value="1"/>
</dbReference>
<accession>A0ABS9RFB3</accession>
<feature type="domain" description="Amidohydrolase-related" evidence="2">
    <location>
        <begin position="3"/>
        <end position="275"/>
    </location>
</feature>
<dbReference type="EMBL" id="JAKVQD010000001">
    <property type="protein sequence ID" value="MCH4551642.1"/>
    <property type="molecule type" value="Genomic_DNA"/>
</dbReference>
<dbReference type="InterPro" id="IPR052350">
    <property type="entry name" value="Metallo-dep_Lactonases"/>
</dbReference>
<dbReference type="InterPro" id="IPR006680">
    <property type="entry name" value="Amidohydro-rel"/>
</dbReference>
<keyword evidence="4" id="KW-1185">Reference proteome</keyword>
<evidence type="ECO:0000259" key="2">
    <source>
        <dbReference type="Pfam" id="PF04909"/>
    </source>
</evidence>
<evidence type="ECO:0000313" key="4">
    <source>
        <dbReference type="Proteomes" id="UP001156141"/>
    </source>
</evidence>
<proteinExistence type="inferred from homology"/>
<dbReference type="InterPro" id="IPR032466">
    <property type="entry name" value="Metal_Hydrolase"/>
</dbReference>